<dbReference type="Proteomes" id="UP000015103">
    <property type="component" value="Unassembled WGS sequence"/>
</dbReference>
<dbReference type="EnsemblMetazoa" id="RPRC013770-RA">
    <property type="protein sequence ID" value="RPRC013770-PA"/>
    <property type="gene ID" value="RPRC013770"/>
</dbReference>
<dbReference type="PANTHER" id="PTHR45589">
    <property type="entry name" value="WD REPEAT DOMAIN 62, ISOFORM G"/>
    <property type="match status" value="1"/>
</dbReference>
<dbReference type="Gene3D" id="2.130.10.10">
    <property type="entry name" value="YVTN repeat-like/Quinoprotein amine dehydrogenase"/>
    <property type="match status" value="1"/>
</dbReference>
<dbReference type="HOGENOM" id="CLU_2309447_0_0_1"/>
<evidence type="ECO:0000313" key="2">
    <source>
        <dbReference type="Proteomes" id="UP000015103"/>
    </source>
</evidence>
<dbReference type="InParanoid" id="T1IBV0"/>
<dbReference type="SUPFAM" id="SSF82171">
    <property type="entry name" value="DPP6 N-terminal domain-like"/>
    <property type="match status" value="1"/>
</dbReference>
<dbReference type="GO" id="GO:0007099">
    <property type="term" value="P:centriole replication"/>
    <property type="evidence" value="ECO:0007669"/>
    <property type="project" value="TreeGrafter"/>
</dbReference>
<name>T1IBV0_RHOPR</name>
<dbReference type="EMBL" id="ACPB03004991">
    <property type="status" value="NOT_ANNOTATED_CDS"/>
    <property type="molecule type" value="Genomic_DNA"/>
</dbReference>
<protein>
    <submittedName>
        <fullName evidence="1">Uncharacterized protein</fullName>
    </submittedName>
</protein>
<keyword evidence="2" id="KW-1185">Reference proteome</keyword>
<dbReference type="AlphaFoldDB" id="T1IBV0"/>
<sequence>MPLRLPSVIYLQLSCIITDRNEKVKLERVLGLTVTNNCSLDSDPNSELVAYPAGCTVVLLDSVRGRQSHILNSSRKTITCVGFSSDGRYLATADLSLHSS</sequence>
<proteinExistence type="predicted"/>
<dbReference type="GO" id="GO:0072686">
    <property type="term" value="C:mitotic spindle"/>
    <property type="evidence" value="ECO:0007669"/>
    <property type="project" value="TreeGrafter"/>
</dbReference>
<dbReference type="VEuPathDB" id="VectorBase:RPRC013770"/>
<dbReference type="eggNOG" id="KOG1408">
    <property type="taxonomic scope" value="Eukaryota"/>
</dbReference>
<reference evidence="1" key="1">
    <citation type="submission" date="2015-05" db="UniProtKB">
        <authorList>
            <consortium name="EnsemblMetazoa"/>
        </authorList>
    </citation>
    <scope>IDENTIFICATION</scope>
</reference>
<organism evidence="1 2">
    <name type="scientific">Rhodnius prolixus</name>
    <name type="common">Triatomid bug</name>
    <dbReference type="NCBI Taxonomy" id="13249"/>
    <lineage>
        <taxon>Eukaryota</taxon>
        <taxon>Metazoa</taxon>
        <taxon>Ecdysozoa</taxon>
        <taxon>Arthropoda</taxon>
        <taxon>Hexapoda</taxon>
        <taxon>Insecta</taxon>
        <taxon>Pterygota</taxon>
        <taxon>Neoptera</taxon>
        <taxon>Paraneoptera</taxon>
        <taxon>Hemiptera</taxon>
        <taxon>Heteroptera</taxon>
        <taxon>Panheteroptera</taxon>
        <taxon>Cimicomorpha</taxon>
        <taxon>Reduviidae</taxon>
        <taxon>Triatominae</taxon>
        <taxon>Rhodnius</taxon>
    </lineage>
</organism>
<dbReference type="InterPro" id="IPR015943">
    <property type="entry name" value="WD40/YVTN_repeat-like_dom_sf"/>
</dbReference>
<accession>T1IBV0</accession>
<dbReference type="PANTHER" id="PTHR45589:SF1">
    <property type="entry name" value="WD REPEAT DOMAIN 62, ISOFORM G"/>
    <property type="match status" value="1"/>
</dbReference>
<evidence type="ECO:0000313" key="1">
    <source>
        <dbReference type="EnsemblMetazoa" id="RPRC013770-PA"/>
    </source>
</evidence>
<dbReference type="InterPro" id="IPR052779">
    <property type="entry name" value="WDR62"/>
</dbReference>